<name>A0A8J3Z3R5_9ACTN</name>
<dbReference type="InterPro" id="IPR036390">
    <property type="entry name" value="WH_DNA-bd_sf"/>
</dbReference>
<accession>A0A8J3Z3R5</accession>
<gene>
    <name evidence="5" type="ORF">Vau01_022420</name>
</gene>
<dbReference type="SMART" id="SM00895">
    <property type="entry name" value="FCD"/>
    <property type="match status" value="1"/>
</dbReference>
<dbReference type="CDD" id="cd07377">
    <property type="entry name" value="WHTH_GntR"/>
    <property type="match status" value="1"/>
</dbReference>
<dbReference type="GO" id="GO:0003700">
    <property type="term" value="F:DNA-binding transcription factor activity"/>
    <property type="evidence" value="ECO:0007669"/>
    <property type="project" value="InterPro"/>
</dbReference>
<dbReference type="InterPro" id="IPR011711">
    <property type="entry name" value="GntR_C"/>
</dbReference>
<protein>
    <submittedName>
        <fullName evidence="5">GntR family transcriptional regulator</fullName>
    </submittedName>
</protein>
<evidence type="ECO:0000313" key="5">
    <source>
        <dbReference type="EMBL" id="GIJ54726.1"/>
    </source>
</evidence>
<sequence length="240" mass="25392">MSAVDLRAVAKKSACDEVFDQLTANIVGGGLAAGEALLSERRLAEVLGVSRPIVREALQRLASAGLVEVRQGGSTTVRDFKRHGGLNLLAQLLSAGGRVDLSVARSIADARQRIGPEIAALAAERSGPTLGPALDDLVAALDDIADPVDRQRRALAFWDVLVDGTGSIVFRLMFNSLRVAYEPVLDALATVLTEDPGRHRALARAVISGDPGRARRRAAELLTPSTAALLDAIDQLEAHR</sequence>
<dbReference type="PANTHER" id="PTHR43537:SF24">
    <property type="entry name" value="GLUCONATE OPERON TRANSCRIPTIONAL REPRESSOR"/>
    <property type="match status" value="1"/>
</dbReference>
<evidence type="ECO:0000256" key="3">
    <source>
        <dbReference type="ARBA" id="ARBA00023163"/>
    </source>
</evidence>
<dbReference type="PRINTS" id="PR00035">
    <property type="entry name" value="HTHGNTR"/>
</dbReference>
<dbReference type="PANTHER" id="PTHR43537">
    <property type="entry name" value="TRANSCRIPTIONAL REGULATOR, GNTR FAMILY"/>
    <property type="match status" value="1"/>
</dbReference>
<keyword evidence="1" id="KW-0805">Transcription regulation</keyword>
<dbReference type="PROSITE" id="PS50949">
    <property type="entry name" value="HTH_GNTR"/>
    <property type="match status" value="1"/>
</dbReference>
<keyword evidence="3" id="KW-0804">Transcription</keyword>
<dbReference type="InterPro" id="IPR036388">
    <property type="entry name" value="WH-like_DNA-bd_sf"/>
</dbReference>
<evidence type="ECO:0000256" key="1">
    <source>
        <dbReference type="ARBA" id="ARBA00023015"/>
    </source>
</evidence>
<dbReference type="InterPro" id="IPR000524">
    <property type="entry name" value="Tscrpt_reg_HTH_GntR"/>
</dbReference>
<dbReference type="Pfam" id="PF07729">
    <property type="entry name" value="FCD"/>
    <property type="match status" value="1"/>
</dbReference>
<feature type="domain" description="HTH gntR-type" evidence="4">
    <location>
        <begin position="12"/>
        <end position="80"/>
    </location>
</feature>
<reference evidence="5" key="1">
    <citation type="submission" date="2021-01" db="EMBL/GenBank/DDBJ databases">
        <title>Whole genome shotgun sequence of Virgisporangium aurantiacum NBRC 16421.</title>
        <authorList>
            <person name="Komaki H."/>
            <person name="Tamura T."/>
        </authorList>
    </citation>
    <scope>NUCLEOTIDE SEQUENCE</scope>
    <source>
        <strain evidence="5">NBRC 16421</strain>
    </source>
</reference>
<dbReference type="EMBL" id="BOPG01000012">
    <property type="protein sequence ID" value="GIJ54726.1"/>
    <property type="molecule type" value="Genomic_DNA"/>
</dbReference>
<dbReference type="SUPFAM" id="SSF46785">
    <property type="entry name" value="Winged helix' DNA-binding domain"/>
    <property type="match status" value="1"/>
</dbReference>
<dbReference type="Pfam" id="PF00392">
    <property type="entry name" value="GntR"/>
    <property type="match status" value="1"/>
</dbReference>
<dbReference type="AlphaFoldDB" id="A0A8J3Z3R5"/>
<dbReference type="SUPFAM" id="SSF48008">
    <property type="entry name" value="GntR ligand-binding domain-like"/>
    <property type="match status" value="1"/>
</dbReference>
<dbReference type="SMART" id="SM00345">
    <property type="entry name" value="HTH_GNTR"/>
    <property type="match status" value="1"/>
</dbReference>
<comment type="caution">
    <text evidence="5">The sequence shown here is derived from an EMBL/GenBank/DDBJ whole genome shotgun (WGS) entry which is preliminary data.</text>
</comment>
<evidence type="ECO:0000259" key="4">
    <source>
        <dbReference type="PROSITE" id="PS50949"/>
    </source>
</evidence>
<dbReference type="GO" id="GO:0003677">
    <property type="term" value="F:DNA binding"/>
    <property type="evidence" value="ECO:0007669"/>
    <property type="project" value="UniProtKB-KW"/>
</dbReference>
<dbReference type="InterPro" id="IPR008920">
    <property type="entry name" value="TF_FadR/GntR_C"/>
</dbReference>
<dbReference type="Proteomes" id="UP000612585">
    <property type="component" value="Unassembled WGS sequence"/>
</dbReference>
<organism evidence="5 6">
    <name type="scientific">Virgisporangium aurantiacum</name>
    <dbReference type="NCBI Taxonomy" id="175570"/>
    <lineage>
        <taxon>Bacteria</taxon>
        <taxon>Bacillati</taxon>
        <taxon>Actinomycetota</taxon>
        <taxon>Actinomycetes</taxon>
        <taxon>Micromonosporales</taxon>
        <taxon>Micromonosporaceae</taxon>
        <taxon>Virgisporangium</taxon>
    </lineage>
</organism>
<keyword evidence="6" id="KW-1185">Reference proteome</keyword>
<dbReference type="Gene3D" id="1.10.10.10">
    <property type="entry name" value="Winged helix-like DNA-binding domain superfamily/Winged helix DNA-binding domain"/>
    <property type="match status" value="1"/>
</dbReference>
<evidence type="ECO:0000313" key="6">
    <source>
        <dbReference type="Proteomes" id="UP000612585"/>
    </source>
</evidence>
<dbReference type="Gene3D" id="1.20.120.530">
    <property type="entry name" value="GntR ligand-binding domain-like"/>
    <property type="match status" value="1"/>
</dbReference>
<evidence type="ECO:0000256" key="2">
    <source>
        <dbReference type="ARBA" id="ARBA00023125"/>
    </source>
</evidence>
<keyword evidence="2" id="KW-0238">DNA-binding</keyword>
<proteinExistence type="predicted"/>